<dbReference type="Proteomes" id="UP001216674">
    <property type="component" value="Unassembled WGS sequence"/>
</dbReference>
<dbReference type="PANTHER" id="PTHR30451:SF20">
    <property type="entry name" value="FIMBRIAE USHER"/>
    <property type="match status" value="1"/>
</dbReference>
<dbReference type="Pfam" id="PF13953">
    <property type="entry name" value="PapC_C"/>
    <property type="match status" value="1"/>
</dbReference>
<dbReference type="EMBL" id="JARJLM010000163">
    <property type="protein sequence ID" value="MDF3833198.1"/>
    <property type="molecule type" value="Genomic_DNA"/>
</dbReference>
<feature type="domain" description="PapC-like C-terminal" evidence="1">
    <location>
        <begin position="36"/>
        <end position="101"/>
    </location>
</feature>
<evidence type="ECO:0000259" key="1">
    <source>
        <dbReference type="Pfam" id="PF13953"/>
    </source>
</evidence>
<organism evidence="2 3">
    <name type="scientific">Cupriavidus basilensis</name>
    <dbReference type="NCBI Taxonomy" id="68895"/>
    <lineage>
        <taxon>Bacteria</taxon>
        <taxon>Pseudomonadati</taxon>
        <taxon>Pseudomonadota</taxon>
        <taxon>Betaproteobacteria</taxon>
        <taxon>Burkholderiales</taxon>
        <taxon>Burkholderiaceae</taxon>
        <taxon>Cupriavidus</taxon>
    </lineage>
</organism>
<protein>
    <submittedName>
        <fullName evidence="2">FimD/PapC C-terminal domain-containing protein</fullName>
    </submittedName>
</protein>
<accession>A0ABT6AKR6</accession>
<evidence type="ECO:0000313" key="2">
    <source>
        <dbReference type="EMBL" id="MDF3833198.1"/>
    </source>
</evidence>
<dbReference type="InterPro" id="IPR000015">
    <property type="entry name" value="Fimb_usher"/>
</dbReference>
<dbReference type="PANTHER" id="PTHR30451">
    <property type="entry name" value="OUTER MEMBRANE USHER PROTEIN"/>
    <property type="match status" value="1"/>
</dbReference>
<reference evidence="2 3" key="1">
    <citation type="submission" date="2023-03" db="EMBL/GenBank/DDBJ databases">
        <title>Draft assemblies of triclosan tolerant bacteria isolated from returned activated sludge.</title>
        <authorList>
            <person name="Van Hamelsveld S."/>
        </authorList>
    </citation>
    <scope>NUCLEOTIDE SEQUENCE [LARGE SCALE GENOMIC DNA]</scope>
    <source>
        <strain evidence="2 3">GW210010_S58</strain>
    </source>
</reference>
<gene>
    <name evidence="2" type="ORF">P3W85_09600</name>
</gene>
<dbReference type="InterPro" id="IPR025949">
    <property type="entry name" value="PapC-like_C"/>
</dbReference>
<keyword evidence="3" id="KW-1185">Reference proteome</keyword>
<dbReference type="RefSeq" id="WP_276264598.1">
    <property type="nucleotide sequence ID" value="NZ_JARJLM010000163.1"/>
</dbReference>
<comment type="caution">
    <text evidence="2">The sequence shown here is derived from an EMBL/GenBank/DDBJ whole genome shotgun (WGS) entry which is preliminary data.</text>
</comment>
<feature type="non-terminal residue" evidence="2">
    <location>
        <position position="1"/>
    </location>
</feature>
<evidence type="ECO:0000313" key="3">
    <source>
        <dbReference type="Proteomes" id="UP001216674"/>
    </source>
</evidence>
<dbReference type="Gene3D" id="2.60.40.2070">
    <property type="match status" value="1"/>
</dbReference>
<proteinExistence type="predicted"/>
<dbReference type="InterPro" id="IPR043142">
    <property type="entry name" value="PapC-like_C_sf"/>
</dbReference>
<name>A0ABT6AKR6_9BURK</name>
<sequence length="118" mass="12403">PLNVELKSTEQHVAPTAGAVVRLRFETENTGRTAILQARTSDGKPLPFGAEVFDVSGQSVGTVAQASRIIARRLHKDAGELTVKWGGSPSEQCAVAYNLPETAPGSTPPYSATALVCK</sequence>